<evidence type="ECO:0000313" key="3">
    <source>
        <dbReference type="Proteomes" id="UP000030671"/>
    </source>
</evidence>
<dbReference type="GeneID" id="20666344"/>
<keyword evidence="3" id="KW-1185">Reference proteome</keyword>
<dbReference type="AlphaFoldDB" id="W4JPW7"/>
<dbReference type="EMBL" id="KI925467">
    <property type="protein sequence ID" value="ETW74921.1"/>
    <property type="molecule type" value="Genomic_DNA"/>
</dbReference>
<accession>W4JPW7</accession>
<protein>
    <submittedName>
        <fullName evidence="2">Uncharacterized protein</fullName>
    </submittedName>
</protein>
<dbReference type="KEGG" id="hir:HETIRDRAFT_108395"/>
<feature type="compositionally biased region" description="Polar residues" evidence="1">
    <location>
        <begin position="202"/>
        <end position="225"/>
    </location>
</feature>
<gene>
    <name evidence="2" type="ORF">HETIRDRAFT_108395</name>
</gene>
<dbReference type="InParanoid" id="W4JPW7"/>
<organism evidence="2 3">
    <name type="scientific">Heterobasidion irregulare (strain TC 32-1)</name>
    <dbReference type="NCBI Taxonomy" id="747525"/>
    <lineage>
        <taxon>Eukaryota</taxon>
        <taxon>Fungi</taxon>
        <taxon>Dikarya</taxon>
        <taxon>Basidiomycota</taxon>
        <taxon>Agaricomycotina</taxon>
        <taxon>Agaricomycetes</taxon>
        <taxon>Russulales</taxon>
        <taxon>Bondarzewiaceae</taxon>
        <taxon>Heterobasidion</taxon>
        <taxon>Heterobasidion annosum species complex</taxon>
    </lineage>
</organism>
<feature type="compositionally biased region" description="Pro residues" evidence="1">
    <location>
        <begin position="268"/>
        <end position="277"/>
    </location>
</feature>
<feature type="compositionally biased region" description="Basic residues" evidence="1">
    <location>
        <begin position="180"/>
        <end position="191"/>
    </location>
</feature>
<feature type="region of interest" description="Disordered" evidence="1">
    <location>
        <begin position="174"/>
        <end position="283"/>
    </location>
</feature>
<dbReference type="HOGENOM" id="CLU_983725_0_0_1"/>
<proteinExistence type="predicted"/>
<dbReference type="Proteomes" id="UP000030671">
    <property type="component" value="Unassembled WGS sequence"/>
</dbReference>
<evidence type="ECO:0000313" key="2">
    <source>
        <dbReference type="EMBL" id="ETW74921.1"/>
    </source>
</evidence>
<dbReference type="RefSeq" id="XP_009553384.1">
    <property type="nucleotide sequence ID" value="XM_009555089.1"/>
</dbReference>
<sequence>MKNSFESSLLTFITEHRAYLPLVLSYRLGSEPVQSQPRCRPALAERTVYETAEIHFFGLRSRHSTDERSPPAVPVGLVAEKPGSRVKLGCARPASGAALVGDWRSLANFTLVHAAVPPRCAGTSPRAGRICCVEDRPRVAAAPLTRASRTLSRDVSYYTSHPGAASTHVHLSVLPPRGSTRIRTRTLRIKQPRPFSERHNATEPSTRSSSRPVSAPPTNRTTTEQGDAFRDSRPRALQTNRQTDSPRPPPQFRTAQSARPDERHLPPTALPSAPPRAPANDQP</sequence>
<evidence type="ECO:0000256" key="1">
    <source>
        <dbReference type="SAM" id="MobiDB-lite"/>
    </source>
</evidence>
<reference evidence="2 3" key="1">
    <citation type="journal article" date="2012" name="New Phytol.">
        <title>Insight into trade-off between wood decay and parasitism from the genome of a fungal forest pathogen.</title>
        <authorList>
            <person name="Olson A."/>
            <person name="Aerts A."/>
            <person name="Asiegbu F."/>
            <person name="Belbahri L."/>
            <person name="Bouzid O."/>
            <person name="Broberg A."/>
            <person name="Canback B."/>
            <person name="Coutinho P.M."/>
            <person name="Cullen D."/>
            <person name="Dalman K."/>
            <person name="Deflorio G."/>
            <person name="van Diepen L.T."/>
            <person name="Dunand C."/>
            <person name="Duplessis S."/>
            <person name="Durling M."/>
            <person name="Gonthier P."/>
            <person name="Grimwood J."/>
            <person name="Fossdal C.G."/>
            <person name="Hansson D."/>
            <person name="Henrissat B."/>
            <person name="Hietala A."/>
            <person name="Himmelstrand K."/>
            <person name="Hoffmeister D."/>
            <person name="Hogberg N."/>
            <person name="James T.Y."/>
            <person name="Karlsson M."/>
            <person name="Kohler A."/>
            <person name="Kues U."/>
            <person name="Lee Y.H."/>
            <person name="Lin Y.C."/>
            <person name="Lind M."/>
            <person name="Lindquist E."/>
            <person name="Lombard V."/>
            <person name="Lucas S."/>
            <person name="Lunden K."/>
            <person name="Morin E."/>
            <person name="Murat C."/>
            <person name="Park J."/>
            <person name="Raffaello T."/>
            <person name="Rouze P."/>
            <person name="Salamov A."/>
            <person name="Schmutz J."/>
            <person name="Solheim H."/>
            <person name="Stahlberg J."/>
            <person name="Velez H."/>
            <person name="de Vries R.P."/>
            <person name="Wiebenga A."/>
            <person name="Woodward S."/>
            <person name="Yakovlev I."/>
            <person name="Garbelotto M."/>
            <person name="Martin F."/>
            <person name="Grigoriev I.V."/>
            <person name="Stenlid J."/>
        </authorList>
    </citation>
    <scope>NUCLEOTIDE SEQUENCE [LARGE SCALE GENOMIC DNA]</scope>
    <source>
        <strain evidence="2 3">TC 32-1</strain>
    </source>
</reference>
<name>W4JPW7_HETIT</name>